<keyword evidence="4" id="KW-0413">Isomerase</keyword>
<dbReference type="Gene3D" id="3.40.50.620">
    <property type="entry name" value="HUPs"/>
    <property type="match status" value="1"/>
</dbReference>
<comment type="caution">
    <text evidence="4">The sequence shown here is derived from an EMBL/GenBank/DDBJ whole genome shotgun (WGS) entry which is preliminary data.</text>
</comment>
<dbReference type="GO" id="GO:0016853">
    <property type="term" value="F:isomerase activity"/>
    <property type="evidence" value="ECO:0007669"/>
    <property type="project" value="UniProtKB-KW"/>
</dbReference>
<dbReference type="GO" id="GO:0016779">
    <property type="term" value="F:nucleotidyltransferase activity"/>
    <property type="evidence" value="ECO:0007669"/>
    <property type="project" value="UniProtKB-KW"/>
</dbReference>
<evidence type="ECO:0000313" key="5">
    <source>
        <dbReference type="Proteomes" id="UP000034682"/>
    </source>
</evidence>
<protein>
    <submittedName>
        <fullName evidence="4">Mannose-6-phosphate isomerase/mannose-1-phosphate guanylyl transferase</fullName>
    </submittedName>
</protein>
<evidence type="ECO:0000256" key="1">
    <source>
        <dbReference type="ARBA" id="ARBA00022679"/>
    </source>
</evidence>
<evidence type="ECO:0000259" key="3">
    <source>
        <dbReference type="Pfam" id="PF01467"/>
    </source>
</evidence>
<keyword evidence="1 4" id="KW-0808">Transferase</keyword>
<gene>
    <name evidence="4" type="ORF">UY02_C0010G0002</name>
</gene>
<dbReference type="InterPro" id="IPR014729">
    <property type="entry name" value="Rossmann-like_a/b/a_fold"/>
</dbReference>
<dbReference type="InterPro" id="IPR050385">
    <property type="entry name" value="Archaeal_FAD_synthase"/>
</dbReference>
<dbReference type="AlphaFoldDB" id="A0A0G1W3N2"/>
<dbReference type="Proteomes" id="UP000034682">
    <property type="component" value="Unassembled WGS sequence"/>
</dbReference>
<accession>A0A0G1W3N2</accession>
<evidence type="ECO:0000313" key="4">
    <source>
        <dbReference type="EMBL" id="KKU76915.1"/>
    </source>
</evidence>
<sequence length="151" mass="17194">MPKKRKLIVAVSGGFDPIHIGHIRLFEAAKKLGDELVVILNNDNWLRKKKRYIFMPEKERKEVIEALRPVDRVVLTSHTKNASDMSVSKELGILHPDIFANGGDRKKHNVPEVTVCRRIGCAMVFNMGKGGKIQSSSWLLRKYLYAKKLKS</sequence>
<dbReference type="EMBL" id="LCOK01000010">
    <property type="protein sequence ID" value="KKU76915.1"/>
    <property type="molecule type" value="Genomic_DNA"/>
</dbReference>
<evidence type="ECO:0000256" key="2">
    <source>
        <dbReference type="ARBA" id="ARBA00022695"/>
    </source>
</evidence>
<dbReference type="SUPFAM" id="SSF52374">
    <property type="entry name" value="Nucleotidylyl transferase"/>
    <property type="match status" value="1"/>
</dbReference>
<organism evidence="4 5">
    <name type="scientific">Candidatus Giovannonibacteria bacterium GW2011_GWB1_47_6b</name>
    <dbReference type="NCBI Taxonomy" id="1618655"/>
    <lineage>
        <taxon>Bacteria</taxon>
        <taxon>Candidatus Giovannoniibacteriota</taxon>
    </lineage>
</organism>
<dbReference type="PANTHER" id="PTHR43793">
    <property type="entry name" value="FAD SYNTHASE"/>
    <property type="match status" value="1"/>
</dbReference>
<dbReference type="InterPro" id="IPR004821">
    <property type="entry name" value="Cyt_trans-like"/>
</dbReference>
<dbReference type="NCBIfam" id="TIGR00125">
    <property type="entry name" value="cyt_tran_rel"/>
    <property type="match status" value="1"/>
</dbReference>
<dbReference type="PATRIC" id="fig|1618655.3.peg.257"/>
<feature type="domain" description="Cytidyltransferase-like" evidence="3">
    <location>
        <begin position="12"/>
        <end position="104"/>
    </location>
</feature>
<name>A0A0G1W3N2_9BACT</name>
<proteinExistence type="predicted"/>
<dbReference type="PANTHER" id="PTHR43793:SF1">
    <property type="entry name" value="FAD SYNTHASE"/>
    <property type="match status" value="1"/>
</dbReference>
<keyword evidence="2" id="KW-0548">Nucleotidyltransferase</keyword>
<dbReference type="Pfam" id="PF01467">
    <property type="entry name" value="CTP_transf_like"/>
    <property type="match status" value="1"/>
</dbReference>
<reference evidence="4 5" key="1">
    <citation type="journal article" date="2015" name="Nature">
        <title>rRNA introns, odd ribosomes, and small enigmatic genomes across a large radiation of phyla.</title>
        <authorList>
            <person name="Brown C.T."/>
            <person name="Hug L.A."/>
            <person name="Thomas B.C."/>
            <person name="Sharon I."/>
            <person name="Castelle C.J."/>
            <person name="Singh A."/>
            <person name="Wilkins M.J."/>
            <person name="Williams K.H."/>
            <person name="Banfield J.F."/>
        </authorList>
    </citation>
    <scope>NUCLEOTIDE SEQUENCE [LARGE SCALE GENOMIC DNA]</scope>
</reference>